<organism evidence="8 9">
    <name type="scientific">Oceanospirillum linum</name>
    <dbReference type="NCBI Taxonomy" id="966"/>
    <lineage>
        <taxon>Bacteria</taxon>
        <taxon>Pseudomonadati</taxon>
        <taxon>Pseudomonadota</taxon>
        <taxon>Gammaproteobacteria</taxon>
        <taxon>Oceanospirillales</taxon>
        <taxon>Oceanospirillaceae</taxon>
        <taxon>Oceanospirillum</taxon>
    </lineage>
</organism>
<feature type="chain" id="PRO_5010518250" description="Transcriptional regulator" evidence="5">
    <location>
        <begin position="24"/>
        <end position="303"/>
    </location>
</feature>
<dbReference type="PANTHER" id="PTHR38782:SF1">
    <property type="entry name" value="SIGMA-E FACTOR REGULATORY PROTEIN RSEB"/>
    <property type="match status" value="1"/>
</dbReference>
<evidence type="ECO:0000313" key="9">
    <source>
        <dbReference type="Proteomes" id="UP000190064"/>
    </source>
</evidence>
<dbReference type="Gene3D" id="3.30.200.100">
    <property type="entry name" value="MucB/RseB, C-terminal domain"/>
    <property type="match status" value="1"/>
</dbReference>
<feature type="domain" description="MucB/RseB C-terminal" evidence="7">
    <location>
        <begin position="212"/>
        <end position="301"/>
    </location>
</feature>
<sequence>MIRKFISAIGLFGVLFISQAAKAADSADQWLQRFSEAMHNYEYSGVLVYSREGQLDAVELSHDVNDQGEQARLSYLDGLPREFLQEGDRITRKISGEVVTSDLIQGRNPSGRLSGGLEKIKQFYQLQLKGQGRVVGRPAVIVEIVPRDNQRLGYRLWLDKESALLLKSVTLDPLARALETFQFTSFSFTAKNEQAGVSSDEAPLSVAQNILPWLPEGFELFMQKQAVMVSEDHLANMYSWSDGVSTFSVFVEPLRADSLKEGHHQYGATVVVIRSIHEQNQGRVITVVGEIPLHTAQKIAAAF</sequence>
<keyword evidence="9" id="KW-1185">Reference proteome</keyword>
<protein>
    <recommendedName>
        <fullName evidence="10">Transcriptional regulator</fullName>
    </recommendedName>
</protein>
<keyword evidence="4" id="KW-0574">Periplasm</keyword>
<dbReference type="Pfam" id="PF03888">
    <property type="entry name" value="MucB_RseB"/>
    <property type="match status" value="1"/>
</dbReference>
<dbReference type="GO" id="GO:0032885">
    <property type="term" value="P:regulation of polysaccharide biosynthetic process"/>
    <property type="evidence" value="ECO:0007669"/>
    <property type="project" value="TreeGrafter"/>
</dbReference>
<evidence type="ECO:0000256" key="2">
    <source>
        <dbReference type="ARBA" id="ARBA00008150"/>
    </source>
</evidence>
<evidence type="ECO:0000256" key="4">
    <source>
        <dbReference type="ARBA" id="ARBA00022764"/>
    </source>
</evidence>
<dbReference type="RefSeq" id="WP_077242816.1">
    <property type="nucleotide sequence ID" value="NZ_FXTS01000001.1"/>
</dbReference>
<dbReference type="InterPro" id="IPR033436">
    <property type="entry name" value="MucB/RseB_C"/>
</dbReference>
<evidence type="ECO:0000256" key="3">
    <source>
        <dbReference type="ARBA" id="ARBA00022729"/>
    </source>
</evidence>
<dbReference type="InterPro" id="IPR038484">
    <property type="entry name" value="MucB/RseB_C_sf"/>
</dbReference>
<name>A0A1T1HF01_OCELI</name>
<evidence type="ECO:0000259" key="6">
    <source>
        <dbReference type="Pfam" id="PF03888"/>
    </source>
</evidence>
<dbReference type="GO" id="GO:0030288">
    <property type="term" value="C:outer membrane-bounded periplasmic space"/>
    <property type="evidence" value="ECO:0007669"/>
    <property type="project" value="TreeGrafter"/>
</dbReference>
<evidence type="ECO:0000256" key="1">
    <source>
        <dbReference type="ARBA" id="ARBA00004418"/>
    </source>
</evidence>
<feature type="signal peptide" evidence="5">
    <location>
        <begin position="1"/>
        <end position="23"/>
    </location>
</feature>
<evidence type="ECO:0008006" key="10">
    <source>
        <dbReference type="Google" id="ProtNLM"/>
    </source>
</evidence>
<dbReference type="AlphaFoldDB" id="A0A1T1HF01"/>
<dbReference type="Pfam" id="PF17188">
    <property type="entry name" value="MucB_RseB_C"/>
    <property type="match status" value="1"/>
</dbReference>
<dbReference type="EMBL" id="MTSD02000001">
    <property type="protein sequence ID" value="OOV88382.1"/>
    <property type="molecule type" value="Genomic_DNA"/>
</dbReference>
<dbReference type="PIRSF" id="PIRSF005427">
    <property type="entry name" value="RseB"/>
    <property type="match status" value="1"/>
</dbReference>
<gene>
    <name evidence="8" type="ORF">BTA35_0202400</name>
</gene>
<keyword evidence="3 5" id="KW-0732">Signal</keyword>
<reference evidence="8" key="1">
    <citation type="submission" date="2017-02" db="EMBL/GenBank/DDBJ databases">
        <title>Draft Genome Sequence of the Salt Water Bacterium Oceanospirillum linum ATCC 11336.</title>
        <authorList>
            <person name="Trachtenberg A.M."/>
            <person name="Carney J.G."/>
            <person name="Linnane J.D."/>
            <person name="Rheaume B.A."/>
            <person name="Pitts N.L."/>
            <person name="Mykles D.L."/>
            <person name="Maclea K.S."/>
        </authorList>
    </citation>
    <scope>NUCLEOTIDE SEQUENCE [LARGE SCALE GENOMIC DNA]</scope>
    <source>
        <strain evidence="8">ATCC 11336</strain>
    </source>
</reference>
<accession>A0A1T1HF01</accession>
<dbReference type="STRING" id="966.BTA35_0202400"/>
<dbReference type="Proteomes" id="UP000190064">
    <property type="component" value="Unassembled WGS sequence"/>
</dbReference>
<dbReference type="PANTHER" id="PTHR38782">
    <property type="match status" value="1"/>
</dbReference>
<evidence type="ECO:0000256" key="5">
    <source>
        <dbReference type="SAM" id="SignalP"/>
    </source>
</evidence>
<dbReference type="InterPro" id="IPR005588">
    <property type="entry name" value="MucB_RseB"/>
</dbReference>
<dbReference type="Gene3D" id="2.50.20.10">
    <property type="entry name" value="Lipoprotein localisation LolA/LolB/LppX"/>
    <property type="match status" value="1"/>
</dbReference>
<feature type="domain" description="MucB/RseB N-terminal" evidence="6">
    <location>
        <begin position="26"/>
        <end position="194"/>
    </location>
</feature>
<evidence type="ECO:0000313" key="8">
    <source>
        <dbReference type="EMBL" id="OOV88382.1"/>
    </source>
</evidence>
<dbReference type="GO" id="GO:0045152">
    <property type="term" value="F:antisigma factor binding"/>
    <property type="evidence" value="ECO:0007669"/>
    <property type="project" value="TreeGrafter"/>
</dbReference>
<comment type="similarity">
    <text evidence="2">Belongs to the RseB family.</text>
</comment>
<comment type="caution">
    <text evidence="8">The sequence shown here is derived from an EMBL/GenBank/DDBJ whole genome shotgun (WGS) entry which is preliminary data.</text>
</comment>
<dbReference type="CDD" id="cd16327">
    <property type="entry name" value="RseB"/>
    <property type="match status" value="1"/>
</dbReference>
<proteinExistence type="inferred from homology"/>
<evidence type="ECO:0000259" key="7">
    <source>
        <dbReference type="Pfam" id="PF17188"/>
    </source>
</evidence>
<comment type="subcellular location">
    <subcellularLocation>
        <location evidence="1">Periplasm</location>
    </subcellularLocation>
</comment>
<dbReference type="InterPro" id="IPR033434">
    <property type="entry name" value="MucB/RseB_N"/>
</dbReference>